<gene>
    <name evidence="4" type="ORF">BPOR_0660g00050</name>
</gene>
<dbReference type="PANTHER" id="PTHR36855">
    <property type="entry name" value="CHROMOSOME 10, WHOLE GENOME SHOTGUN SEQUENCE"/>
    <property type="match status" value="1"/>
</dbReference>
<comment type="caution">
    <text evidence="4">The sequence shown here is derived from an EMBL/GenBank/DDBJ whole genome shotgun (WGS) entry which is preliminary data.</text>
</comment>
<dbReference type="OrthoDB" id="9936937at2759"/>
<dbReference type="PANTHER" id="PTHR36855:SF1">
    <property type="entry name" value="PEROXISOME MEMBRANE ANCHOR PROTEIN PEX14P N-TERMINAL DOMAIN-CONTAINING PROTEIN"/>
    <property type="match status" value="1"/>
</dbReference>
<reference evidence="4 5" key="1">
    <citation type="submission" date="2017-12" db="EMBL/GenBank/DDBJ databases">
        <title>Comparative genomics of Botrytis spp.</title>
        <authorList>
            <person name="Valero-Jimenez C.A."/>
            <person name="Tapia P."/>
            <person name="Veloso J."/>
            <person name="Silva-Moreno E."/>
            <person name="Staats M."/>
            <person name="Valdes J.H."/>
            <person name="Van Kan J.A.L."/>
        </authorList>
    </citation>
    <scope>NUCLEOTIDE SEQUENCE [LARGE SCALE GENOMIC DNA]</scope>
    <source>
        <strain evidence="4 5">MUCL3349</strain>
    </source>
</reference>
<protein>
    <submittedName>
        <fullName evidence="4">Uncharacterized protein</fullName>
    </submittedName>
</protein>
<dbReference type="Proteomes" id="UP000297280">
    <property type="component" value="Unassembled WGS sequence"/>
</dbReference>
<feature type="region of interest" description="Disordered" evidence="1">
    <location>
        <begin position="161"/>
        <end position="192"/>
    </location>
</feature>
<accession>A0A4Z1KGK5</accession>
<dbReference type="InterPro" id="IPR040554">
    <property type="entry name" value="KPWE_PEX14_dom"/>
</dbReference>
<evidence type="ECO:0000313" key="4">
    <source>
        <dbReference type="EMBL" id="TGO83352.1"/>
    </source>
</evidence>
<feature type="domain" description="PEX14-like helix-turn-helix" evidence="3">
    <location>
        <begin position="15"/>
        <end position="80"/>
    </location>
</feature>
<evidence type="ECO:0000256" key="1">
    <source>
        <dbReference type="SAM" id="MobiDB-lite"/>
    </source>
</evidence>
<evidence type="ECO:0000313" key="5">
    <source>
        <dbReference type="Proteomes" id="UP000297280"/>
    </source>
</evidence>
<dbReference type="EMBL" id="PQXO01000659">
    <property type="protein sequence ID" value="TGO83352.1"/>
    <property type="molecule type" value="Genomic_DNA"/>
</dbReference>
<dbReference type="Pfam" id="PF17733">
    <property type="entry name" value="KPWE_dom"/>
    <property type="match status" value="1"/>
</dbReference>
<organism evidence="4 5">
    <name type="scientific">Botrytis porri</name>
    <dbReference type="NCBI Taxonomy" id="87229"/>
    <lineage>
        <taxon>Eukaryota</taxon>
        <taxon>Fungi</taxon>
        <taxon>Dikarya</taxon>
        <taxon>Ascomycota</taxon>
        <taxon>Pezizomycotina</taxon>
        <taxon>Leotiomycetes</taxon>
        <taxon>Helotiales</taxon>
        <taxon>Sclerotiniaceae</taxon>
        <taxon>Botrytis</taxon>
    </lineage>
</organism>
<feature type="compositionally biased region" description="Low complexity" evidence="1">
    <location>
        <begin position="82"/>
        <end position="104"/>
    </location>
</feature>
<proteinExistence type="predicted"/>
<keyword evidence="5" id="KW-1185">Reference proteome</keyword>
<evidence type="ECO:0000259" key="2">
    <source>
        <dbReference type="Pfam" id="PF17733"/>
    </source>
</evidence>
<dbReference type="STRING" id="87229.A0A4Z1KGK5"/>
<dbReference type="InterPro" id="IPR058841">
    <property type="entry name" value="HTH_76"/>
</dbReference>
<dbReference type="Pfam" id="PF25871">
    <property type="entry name" value="HTH_76"/>
    <property type="match status" value="1"/>
</dbReference>
<dbReference type="AlphaFoldDB" id="A0A4Z1KGK5"/>
<name>A0A4Z1KGK5_9HELO</name>
<feature type="domain" description="Peroxisomal membrane protein PEX14-like KPWE" evidence="2">
    <location>
        <begin position="129"/>
        <end position="176"/>
    </location>
</feature>
<sequence>MATETLDQAGSSDISIYKDLVSYSWDTDNEFQGGLSAILGNASSPDQIRELTLRAQCFYLSRKKNIDINFDGYKEYLATHASTSSSADAPTPDSASSADDPSSSNISHPDHENDLPPATTTADEKAPPPYPPSFAEIVALITAGATIPGIRDIPDTVLTDQGTKPVARKRRKPWEKDVDEETIQGGGTFGDHRDIIIQQEYPTDL</sequence>
<feature type="region of interest" description="Disordered" evidence="1">
    <location>
        <begin position="82"/>
        <end position="131"/>
    </location>
</feature>
<evidence type="ECO:0000259" key="3">
    <source>
        <dbReference type="Pfam" id="PF25871"/>
    </source>
</evidence>